<evidence type="ECO:0000256" key="7">
    <source>
        <dbReference type="SAM" id="MobiDB-lite"/>
    </source>
</evidence>
<dbReference type="SUPFAM" id="SSF48576">
    <property type="entry name" value="Terpenoid synthases"/>
    <property type="match status" value="1"/>
</dbReference>
<comment type="cofactor">
    <cofactor evidence="1">
        <name>Mg(2+)</name>
        <dbReference type="ChEBI" id="CHEBI:18420"/>
    </cofactor>
</comment>
<keyword evidence="6" id="KW-0414">Isoprene biosynthesis</keyword>
<evidence type="ECO:0000256" key="1">
    <source>
        <dbReference type="ARBA" id="ARBA00001946"/>
    </source>
</evidence>
<dbReference type="GO" id="GO:0046872">
    <property type="term" value="F:metal ion binding"/>
    <property type="evidence" value="ECO:0007669"/>
    <property type="project" value="UniProtKB-KW"/>
</dbReference>
<dbReference type="Gene3D" id="1.10.600.10">
    <property type="entry name" value="Farnesyl Diphosphate Synthase"/>
    <property type="match status" value="1"/>
</dbReference>
<dbReference type="Pfam" id="PF00348">
    <property type="entry name" value="polyprenyl_synt"/>
    <property type="match status" value="1"/>
</dbReference>
<organism evidence="8">
    <name type="scientific">Odontella aurita</name>
    <dbReference type="NCBI Taxonomy" id="265563"/>
    <lineage>
        <taxon>Eukaryota</taxon>
        <taxon>Sar</taxon>
        <taxon>Stramenopiles</taxon>
        <taxon>Ochrophyta</taxon>
        <taxon>Bacillariophyta</taxon>
        <taxon>Mediophyceae</taxon>
        <taxon>Biddulphiophycidae</taxon>
        <taxon>Eupodiscales</taxon>
        <taxon>Odontellaceae</taxon>
        <taxon>Odontella</taxon>
    </lineage>
</organism>
<feature type="compositionally biased region" description="Low complexity" evidence="7">
    <location>
        <begin position="96"/>
        <end position="114"/>
    </location>
</feature>
<reference evidence="8" key="1">
    <citation type="submission" date="2021-01" db="EMBL/GenBank/DDBJ databases">
        <authorList>
            <person name="Corre E."/>
            <person name="Pelletier E."/>
            <person name="Niang G."/>
            <person name="Scheremetjew M."/>
            <person name="Finn R."/>
            <person name="Kale V."/>
            <person name="Holt S."/>
            <person name="Cochrane G."/>
            <person name="Meng A."/>
            <person name="Brown T."/>
            <person name="Cohen L."/>
        </authorList>
    </citation>
    <scope>NUCLEOTIDE SEQUENCE</scope>
    <source>
        <strain evidence="8">Isolate 1302-5</strain>
    </source>
</reference>
<protein>
    <submittedName>
        <fullName evidence="8">Uncharacterized protein</fullName>
    </submittedName>
</protein>
<dbReference type="SFLD" id="SFLDS00005">
    <property type="entry name" value="Isoprenoid_Synthase_Type_I"/>
    <property type="match status" value="1"/>
</dbReference>
<comment type="similarity">
    <text evidence="2">Belongs to the FPP/GGPP synthase family.</text>
</comment>
<dbReference type="PROSITE" id="PS00444">
    <property type="entry name" value="POLYPRENYL_SYNTHASE_2"/>
    <property type="match status" value="1"/>
</dbReference>
<dbReference type="GO" id="GO:0006744">
    <property type="term" value="P:ubiquinone biosynthetic process"/>
    <property type="evidence" value="ECO:0007669"/>
    <property type="project" value="TreeGrafter"/>
</dbReference>
<gene>
    <name evidence="8" type="ORF">OAUR00152_LOCUS26194</name>
</gene>
<dbReference type="PANTHER" id="PTHR12001:SF69">
    <property type="entry name" value="ALL TRANS-POLYPRENYL-DIPHOSPHATE SYNTHASE PDSS1"/>
    <property type="match status" value="1"/>
</dbReference>
<feature type="compositionally biased region" description="Polar residues" evidence="7">
    <location>
        <begin position="80"/>
        <end position="90"/>
    </location>
</feature>
<dbReference type="InterPro" id="IPR008949">
    <property type="entry name" value="Isoprenoid_synthase_dom_sf"/>
</dbReference>
<keyword evidence="4" id="KW-0479">Metal-binding</keyword>
<dbReference type="InterPro" id="IPR033749">
    <property type="entry name" value="Polyprenyl_synt_CS"/>
</dbReference>
<evidence type="ECO:0000313" key="8">
    <source>
        <dbReference type="EMBL" id="CAE2259917.1"/>
    </source>
</evidence>
<feature type="region of interest" description="Disordered" evidence="7">
    <location>
        <begin position="65"/>
        <end position="114"/>
    </location>
</feature>
<evidence type="ECO:0000256" key="2">
    <source>
        <dbReference type="ARBA" id="ARBA00006706"/>
    </source>
</evidence>
<accession>A0A7S4N1Y9</accession>
<evidence type="ECO:0000256" key="3">
    <source>
        <dbReference type="ARBA" id="ARBA00022679"/>
    </source>
</evidence>
<name>A0A7S4N1Y9_9STRA</name>
<proteinExistence type="inferred from homology"/>
<keyword evidence="5" id="KW-0460">Magnesium</keyword>
<dbReference type="EMBL" id="HBKQ01037922">
    <property type="protein sequence ID" value="CAE2259917.1"/>
    <property type="molecule type" value="Transcribed_RNA"/>
</dbReference>
<dbReference type="InterPro" id="IPR000092">
    <property type="entry name" value="Polyprenyl_synt"/>
</dbReference>
<dbReference type="CDD" id="cd00685">
    <property type="entry name" value="Trans_IPPS_HT"/>
    <property type="match status" value="1"/>
</dbReference>
<evidence type="ECO:0000256" key="5">
    <source>
        <dbReference type="ARBA" id="ARBA00022842"/>
    </source>
</evidence>
<dbReference type="PANTHER" id="PTHR12001">
    <property type="entry name" value="GERANYLGERANYL PYROPHOSPHATE SYNTHASE"/>
    <property type="match status" value="1"/>
</dbReference>
<dbReference type="GO" id="GO:0004659">
    <property type="term" value="F:prenyltransferase activity"/>
    <property type="evidence" value="ECO:0007669"/>
    <property type="project" value="InterPro"/>
</dbReference>
<keyword evidence="3" id="KW-0808">Transferase</keyword>
<dbReference type="AlphaFoldDB" id="A0A7S4N1Y9"/>
<evidence type="ECO:0000256" key="6">
    <source>
        <dbReference type="ARBA" id="ARBA00023229"/>
    </source>
</evidence>
<sequence length="518" mass="55490">MISASGRSAARAAGRHLRIRRKILAAAPSTSTAPHRRWKSSASAFADYVPDAVREAVKSTVLEEAARPDSAMWADDRDAASSSVNGTRYRQMNGPAAAQQRASAGAEDAASTGGSIDEAISEARLSMLNDPLDEWHLSRSPLHFTSCGKPSPPAGVRPVDDGADPFALSRNDMDTLSEGIRRDLIGSEHPVLTRAASYFFQDGAAGGGKKVRPMMVLLLSRAMALSGGAAPNGGAAMPAPLAWQRPDLPASQRRLAEISEMIHTASLFHDDVIDGADTRRGAPAVHRAFGNKTAILAGDYLLARASVCLARLRDVEVVETMSTIIEHLVRGEVMQMKGSGDGSNTSDERLAYYLRKNFYKTASLMANSCKSAAILGGYSDEVVSAAYRYGKHLGVSFQLVDDVLDFDGSASTMGKAALSDLNSGLATAPVLFAAETYPDELDPLIERKFREEGDVLTAVEVLRKSDGIERTKELARVHADLAIDALMELGREGDDSKGSNAYRDSLVHLAYKVVDRVR</sequence>
<dbReference type="GO" id="GO:0008299">
    <property type="term" value="P:isoprenoid biosynthetic process"/>
    <property type="evidence" value="ECO:0007669"/>
    <property type="project" value="UniProtKB-KW"/>
</dbReference>
<dbReference type="GO" id="GO:1990234">
    <property type="term" value="C:transferase complex"/>
    <property type="evidence" value="ECO:0007669"/>
    <property type="project" value="TreeGrafter"/>
</dbReference>
<evidence type="ECO:0000256" key="4">
    <source>
        <dbReference type="ARBA" id="ARBA00022723"/>
    </source>
</evidence>